<keyword evidence="3" id="KW-1185">Reference proteome</keyword>
<comment type="caution">
    <text evidence="2">The sequence shown here is derived from an EMBL/GenBank/DDBJ whole genome shotgun (WGS) entry which is preliminary data.</text>
</comment>
<reference evidence="2 3" key="1">
    <citation type="submission" date="2020-09" db="EMBL/GenBank/DDBJ databases">
        <title>De no assembly of potato wild relative species, Solanum commersonii.</title>
        <authorList>
            <person name="Cho K."/>
        </authorList>
    </citation>
    <scope>NUCLEOTIDE SEQUENCE [LARGE SCALE GENOMIC DNA]</scope>
    <source>
        <strain evidence="2">LZ3.2</strain>
        <tissue evidence="2">Leaf</tissue>
    </source>
</reference>
<name>A0A9J5X276_SOLCO</name>
<dbReference type="PANTHER" id="PTHR33180:SF31">
    <property type="entry name" value="POLYPROTEIN PROTEIN"/>
    <property type="match status" value="1"/>
</dbReference>
<dbReference type="EMBL" id="JACXVP010000010">
    <property type="protein sequence ID" value="KAG5582321.1"/>
    <property type="molecule type" value="Genomic_DNA"/>
</dbReference>
<proteinExistence type="predicted"/>
<evidence type="ECO:0000313" key="2">
    <source>
        <dbReference type="EMBL" id="KAG5582321.1"/>
    </source>
</evidence>
<dbReference type="PANTHER" id="PTHR33180">
    <property type="entry name" value="PHOTOSYSTEM II CP43 REACTION CENTER PROTEIN"/>
    <property type="match status" value="1"/>
</dbReference>
<organism evidence="2 3">
    <name type="scientific">Solanum commersonii</name>
    <name type="common">Commerson's wild potato</name>
    <name type="synonym">Commerson's nightshade</name>
    <dbReference type="NCBI Taxonomy" id="4109"/>
    <lineage>
        <taxon>Eukaryota</taxon>
        <taxon>Viridiplantae</taxon>
        <taxon>Streptophyta</taxon>
        <taxon>Embryophyta</taxon>
        <taxon>Tracheophyta</taxon>
        <taxon>Spermatophyta</taxon>
        <taxon>Magnoliopsida</taxon>
        <taxon>eudicotyledons</taxon>
        <taxon>Gunneridae</taxon>
        <taxon>Pentapetalae</taxon>
        <taxon>asterids</taxon>
        <taxon>lamiids</taxon>
        <taxon>Solanales</taxon>
        <taxon>Solanaceae</taxon>
        <taxon>Solanoideae</taxon>
        <taxon>Solaneae</taxon>
        <taxon>Solanum</taxon>
    </lineage>
</organism>
<accession>A0A9J5X276</accession>
<sequence length="156" mass="16680">MVRTNLTEPPQKKARSQSTATSTPLAATPSITDSVPAQAPSVTPALPIVPPTRLLNRLKCDGLRTIIKEKLLTMEGLEGKHPEETKEIRDESIFKDLPDLIETVVQPVIQTLPTETSTVAPSGSGIAIPSEATPGTDAYIQTATPATETLTKRENT</sequence>
<evidence type="ECO:0000313" key="3">
    <source>
        <dbReference type="Proteomes" id="UP000824120"/>
    </source>
</evidence>
<feature type="compositionally biased region" description="Low complexity" evidence="1">
    <location>
        <begin position="18"/>
        <end position="32"/>
    </location>
</feature>
<feature type="region of interest" description="Disordered" evidence="1">
    <location>
        <begin position="1"/>
        <end position="46"/>
    </location>
</feature>
<evidence type="ECO:0000256" key="1">
    <source>
        <dbReference type="SAM" id="MobiDB-lite"/>
    </source>
</evidence>
<dbReference type="Proteomes" id="UP000824120">
    <property type="component" value="Chromosome 10"/>
</dbReference>
<gene>
    <name evidence="2" type="ORF">H5410_052948</name>
</gene>
<dbReference type="AlphaFoldDB" id="A0A9J5X276"/>
<protein>
    <submittedName>
        <fullName evidence="2">Uncharacterized protein</fullName>
    </submittedName>
</protein>